<proteinExistence type="predicted"/>
<accession>A0ACB8U899</accession>
<comment type="caution">
    <text evidence="1">The sequence shown here is derived from an EMBL/GenBank/DDBJ whole genome shotgun (WGS) entry which is preliminary data.</text>
</comment>
<dbReference type="EMBL" id="MU274908">
    <property type="protein sequence ID" value="KAI0090466.1"/>
    <property type="molecule type" value="Genomic_DNA"/>
</dbReference>
<evidence type="ECO:0000313" key="1">
    <source>
        <dbReference type="EMBL" id="KAI0090466.1"/>
    </source>
</evidence>
<evidence type="ECO:0000313" key="2">
    <source>
        <dbReference type="Proteomes" id="UP001055072"/>
    </source>
</evidence>
<dbReference type="Proteomes" id="UP001055072">
    <property type="component" value="Unassembled WGS sequence"/>
</dbReference>
<sequence length="222" mass="24617">MALPYLTRTTNAGQHLASATSEADGVPTVTVIAPSNPYDDHSSGSAVSKIVPGILIAFFCFTTVCLAYGLMRARRRRRDRMTLSESSSRSLSGVEPPKQKKKKRFTKPKLYDVEVKGSLWETDLEALRPVAVELQADPWPVSNTPQAQKDRQRRWFNFTNGHKPPVHQAQATFMVSMPTPNRRQGEPSKEIALGTALVPYVDDESDDDESSAIPQLLDAYPC</sequence>
<protein>
    <submittedName>
        <fullName evidence="1">Uncharacterized protein</fullName>
    </submittedName>
</protein>
<organism evidence="1 2">
    <name type="scientific">Irpex rosettiformis</name>
    <dbReference type="NCBI Taxonomy" id="378272"/>
    <lineage>
        <taxon>Eukaryota</taxon>
        <taxon>Fungi</taxon>
        <taxon>Dikarya</taxon>
        <taxon>Basidiomycota</taxon>
        <taxon>Agaricomycotina</taxon>
        <taxon>Agaricomycetes</taxon>
        <taxon>Polyporales</taxon>
        <taxon>Irpicaceae</taxon>
        <taxon>Irpex</taxon>
    </lineage>
</organism>
<reference evidence="1" key="1">
    <citation type="journal article" date="2021" name="Environ. Microbiol.">
        <title>Gene family expansions and transcriptome signatures uncover fungal adaptations to wood decay.</title>
        <authorList>
            <person name="Hage H."/>
            <person name="Miyauchi S."/>
            <person name="Viragh M."/>
            <person name="Drula E."/>
            <person name="Min B."/>
            <person name="Chaduli D."/>
            <person name="Navarro D."/>
            <person name="Favel A."/>
            <person name="Norest M."/>
            <person name="Lesage-Meessen L."/>
            <person name="Balint B."/>
            <person name="Merenyi Z."/>
            <person name="de Eugenio L."/>
            <person name="Morin E."/>
            <person name="Martinez A.T."/>
            <person name="Baldrian P."/>
            <person name="Stursova M."/>
            <person name="Martinez M.J."/>
            <person name="Novotny C."/>
            <person name="Magnuson J.K."/>
            <person name="Spatafora J.W."/>
            <person name="Maurice S."/>
            <person name="Pangilinan J."/>
            <person name="Andreopoulos W."/>
            <person name="LaButti K."/>
            <person name="Hundley H."/>
            <person name="Na H."/>
            <person name="Kuo A."/>
            <person name="Barry K."/>
            <person name="Lipzen A."/>
            <person name="Henrissat B."/>
            <person name="Riley R."/>
            <person name="Ahrendt S."/>
            <person name="Nagy L.G."/>
            <person name="Grigoriev I.V."/>
            <person name="Martin F."/>
            <person name="Rosso M.N."/>
        </authorList>
    </citation>
    <scope>NUCLEOTIDE SEQUENCE</scope>
    <source>
        <strain evidence="1">CBS 384.51</strain>
    </source>
</reference>
<gene>
    <name evidence="1" type="ORF">BDY19DRAFT_773522</name>
</gene>
<name>A0ACB8U899_9APHY</name>
<keyword evidence="2" id="KW-1185">Reference proteome</keyword>